<protein>
    <submittedName>
        <fullName evidence="3">Uncharacterized protein</fullName>
    </submittedName>
</protein>
<name>A0A518RG65_9SPHN</name>
<organism evidence="3 4">
    <name type="scientific">Sphingomonas suaedae</name>
    <dbReference type="NCBI Taxonomy" id="2599297"/>
    <lineage>
        <taxon>Bacteria</taxon>
        <taxon>Pseudomonadati</taxon>
        <taxon>Pseudomonadota</taxon>
        <taxon>Alphaproteobacteria</taxon>
        <taxon>Sphingomonadales</taxon>
        <taxon>Sphingomonadaceae</taxon>
        <taxon>Sphingomonas</taxon>
    </lineage>
</organism>
<gene>
    <name evidence="3" type="ORF">FPZ54_10740</name>
</gene>
<feature type="signal peptide" evidence="2">
    <location>
        <begin position="1"/>
        <end position="20"/>
    </location>
</feature>
<accession>A0A518RG65</accession>
<feature type="coiled-coil region" evidence="1">
    <location>
        <begin position="31"/>
        <end position="58"/>
    </location>
</feature>
<sequence>MRRTLMGAVMALMLTSAAQAQTDGGTDAAALERAKLDLEFAKLRLEQGKLEKEVMQAQIDALGFSKAEGKTTLGADAGKLEGWMLASRAVDEAAAQIGEKAVAAVTAQQDGAKADAKPRKITLLGATERLDLSAAVAVTREMQAITQALEGVAQSYCSTTEVLVESGKSAGLPVPAIIGAALSLLRTDTEISGFTVAAAEAPLIDAVVGKRTDKIQWVMPREVALAAADGAVVKAFDALLLQREQTALCRSQVAAGATTDAEKKAAAPKLAALDAMVARADAFSVRVSAPREGGSSELAAAAIAETLTKHDAGLLALRLNVSQAGGTLLKRANLWTALGAPAVGITGGLVVSWRLFNPADGSVRGGGVIVCRTALTNLNAIHAGRTDAPSCDWTTSTAQ</sequence>
<reference evidence="3 4" key="1">
    <citation type="submission" date="2019-07" db="EMBL/GenBank/DDBJ databases">
        <title>Sphingomonas alkalisoli sp. nov., isolated from rhizosphere soil of Suaedae salsa.</title>
        <authorList>
            <person name="Zhang H."/>
            <person name="Xu L."/>
            <person name="Zhang J.-X."/>
            <person name="Sun J.-Q."/>
        </authorList>
    </citation>
    <scope>NUCLEOTIDE SEQUENCE [LARGE SCALE GENOMIC DNA]</scope>
    <source>
        <strain evidence="3 4">XS-10</strain>
    </source>
</reference>
<keyword evidence="4" id="KW-1185">Reference proteome</keyword>
<dbReference type="AlphaFoldDB" id="A0A518RG65"/>
<dbReference type="OrthoDB" id="7441640at2"/>
<dbReference type="Proteomes" id="UP000318055">
    <property type="component" value="Chromosome"/>
</dbReference>
<proteinExistence type="predicted"/>
<evidence type="ECO:0000313" key="3">
    <source>
        <dbReference type="EMBL" id="QDX26452.1"/>
    </source>
</evidence>
<dbReference type="RefSeq" id="WP_145847085.1">
    <property type="nucleotide sequence ID" value="NZ_CP042239.1"/>
</dbReference>
<evidence type="ECO:0000256" key="2">
    <source>
        <dbReference type="SAM" id="SignalP"/>
    </source>
</evidence>
<evidence type="ECO:0000313" key="4">
    <source>
        <dbReference type="Proteomes" id="UP000318055"/>
    </source>
</evidence>
<keyword evidence="2" id="KW-0732">Signal</keyword>
<feature type="chain" id="PRO_5022021646" evidence="2">
    <location>
        <begin position="21"/>
        <end position="399"/>
    </location>
</feature>
<keyword evidence="1" id="KW-0175">Coiled coil</keyword>
<dbReference type="EMBL" id="CP042239">
    <property type="protein sequence ID" value="QDX26452.1"/>
    <property type="molecule type" value="Genomic_DNA"/>
</dbReference>
<dbReference type="KEGG" id="ssua:FPZ54_10740"/>
<evidence type="ECO:0000256" key="1">
    <source>
        <dbReference type="SAM" id="Coils"/>
    </source>
</evidence>